<proteinExistence type="predicted"/>
<accession>A0AAU9I8U2</accession>
<dbReference type="InterPro" id="IPR028082">
    <property type="entry name" value="Peripla_BP_I"/>
</dbReference>
<gene>
    <name evidence="1" type="ORF">BSTOLATCC_MIC36</name>
</gene>
<protein>
    <submittedName>
        <fullName evidence="1">Uncharacterized protein</fullName>
    </submittedName>
</protein>
<organism evidence="1 2">
    <name type="scientific">Blepharisma stoltei</name>
    <dbReference type="NCBI Taxonomy" id="1481888"/>
    <lineage>
        <taxon>Eukaryota</taxon>
        <taxon>Sar</taxon>
        <taxon>Alveolata</taxon>
        <taxon>Ciliophora</taxon>
        <taxon>Postciliodesmatophora</taxon>
        <taxon>Heterotrichea</taxon>
        <taxon>Heterotrichida</taxon>
        <taxon>Blepharismidae</taxon>
        <taxon>Blepharisma</taxon>
    </lineage>
</organism>
<dbReference type="Proteomes" id="UP001162131">
    <property type="component" value="Unassembled WGS sequence"/>
</dbReference>
<evidence type="ECO:0000313" key="1">
    <source>
        <dbReference type="EMBL" id="CAG9309821.1"/>
    </source>
</evidence>
<comment type="caution">
    <text evidence="1">The sequence shown here is derived from an EMBL/GenBank/DDBJ whole genome shotgun (WGS) entry which is preliminary data.</text>
</comment>
<reference evidence="1" key="1">
    <citation type="submission" date="2021-09" db="EMBL/GenBank/DDBJ databases">
        <authorList>
            <consortium name="AG Swart"/>
            <person name="Singh M."/>
            <person name="Singh A."/>
            <person name="Seah K."/>
            <person name="Emmerich C."/>
        </authorList>
    </citation>
    <scope>NUCLEOTIDE SEQUENCE</scope>
    <source>
        <strain evidence="1">ATCC30299</strain>
    </source>
</reference>
<dbReference type="EMBL" id="CAJZBQ010000001">
    <property type="protein sequence ID" value="CAG9309821.1"/>
    <property type="molecule type" value="Genomic_DNA"/>
</dbReference>
<keyword evidence="2" id="KW-1185">Reference proteome</keyword>
<sequence length="302" mass="35656">MYNYFVAEVEKFNMRILNPPELRRIDTFYTKNDYPKWKYWFEGLIRLRGRLFVVFLTPPYWMYVIESLYDAGMRTGDSFFLSNGRVAYSIMWETNLLERLKLIDLIYGWIVVSQAEWFGDYGEMIKDGYVKKYGNETDFRCLAFDAAILLLNGIKFTVQQGQDVKNYLVMKSNLRKQKFLGCFGTVSIEPGTNQRSLPTIGIHYLKWDEYSRRFYEELVGKYDYSSAQLITFYKSVIWYDNTTSVPTDMLTYENGCPFPAKIIFRSEKGAGVYTIWGLYSHGNLGYRCIAVYFSRPWYKQNG</sequence>
<dbReference type="AlphaFoldDB" id="A0AAU9I8U2"/>
<name>A0AAU9I8U2_9CILI</name>
<evidence type="ECO:0000313" key="2">
    <source>
        <dbReference type="Proteomes" id="UP001162131"/>
    </source>
</evidence>
<dbReference type="SUPFAM" id="SSF53822">
    <property type="entry name" value="Periplasmic binding protein-like I"/>
    <property type="match status" value="1"/>
</dbReference>